<dbReference type="InterPro" id="IPR046947">
    <property type="entry name" value="LytR-like"/>
</dbReference>
<feature type="transmembrane region" description="Helical" evidence="2">
    <location>
        <begin position="21"/>
        <end position="38"/>
    </location>
</feature>
<dbReference type="EMBL" id="BSNJ01000001">
    <property type="protein sequence ID" value="GLQ19765.1"/>
    <property type="molecule type" value="Genomic_DNA"/>
</dbReference>
<feature type="transmembrane region" description="Helical" evidence="2">
    <location>
        <begin position="128"/>
        <end position="147"/>
    </location>
</feature>
<feature type="transmembrane region" description="Helical" evidence="2">
    <location>
        <begin position="81"/>
        <end position="99"/>
    </location>
</feature>
<keyword evidence="2" id="KW-0472">Membrane</keyword>
<dbReference type="PROSITE" id="PS50930">
    <property type="entry name" value="HTH_LYTTR"/>
    <property type="match status" value="1"/>
</dbReference>
<gene>
    <name evidence="4" type="ORF">GCM10007854_07200</name>
</gene>
<sequence length="282" mass="30674">MPTRNDHADSSLNRTARKLALTGWALLLVTYTLIFWFFSSSEFLDAFQRAAINTVPAALLSWPVARLVERHLIDAMMTRQIVGHLVLALGFALFWYIGIQTGYGLQDGLPADGIVGRALNGVALTWQLFQGVTIYAVIALFAYAVTFRTRLDALELKLERIEQAEASGSAEPVADKRQIFVKDGKALKPVLISDIMMLSGAGDYTEVLTADGTFLSGTSLSQFETELPSVGFLRVHRSHIVATDAILSVESGGNGRLTLHMPRGHSVTTSRAGAARLKGRAL</sequence>
<reference evidence="4" key="2">
    <citation type="submission" date="2023-01" db="EMBL/GenBank/DDBJ databases">
        <title>Draft genome sequence of Algimonas porphyrae strain NBRC 108216.</title>
        <authorList>
            <person name="Sun Q."/>
            <person name="Mori K."/>
        </authorList>
    </citation>
    <scope>NUCLEOTIDE SEQUENCE</scope>
    <source>
        <strain evidence="4">NBRC 108216</strain>
    </source>
</reference>
<keyword evidence="2" id="KW-0812">Transmembrane</keyword>
<dbReference type="PANTHER" id="PTHR37299:SF1">
    <property type="entry name" value="STAGE 0 SPORULATION PROTEIN A HOMOLOG"/>
    <property type="match status" value="1"/>
</dbReference>
<accession>A0ABQ5UYE5</accession>
<dbReference type="InterPro" id="IPR007492">
    <property type="entry name" value="LytTR_DNA-bd_dom"/>
</dbReference>
<evidence type="ECO:0000256" key="1">
    <source>
        <dbReference type="SAM" id="Coils"/>
    </source>
</evidence>
<evidence type="ECO:0000313" key="5">
    <source>
        <dbReference type="Proteomes" id="UP001161390"/>
    </source>
</evidence>
<feature type="transmembrane region" description="Helical" evidence="2">
    <location>
        <begin position="50"/>
        <end position="69"/>
    </location>
</feature>
<reference evidence="4" key="1">
    <citation type="journal article" date="2014" name="Int. J. Syst. Evol. Microbiol.">
        <title>Complete genome of a new Firmicutes species belonging to the dominant human colonic microbiota ('Ruminococcus bicirculans') reveals two chromosomes and a selective capacity to utilize plant glucans.</title>
        <authorList>
            <consortium name="NISC Comparative Sequencing Program"/>
            <person name="Wegmann U."/>
            <person name="Louis P."/>
            <person name="Goesmann A."/>
            <person name="Henrissat B."/>
            <person name="Duncan S.H."/>
            <person name="Flint H.J."/>
        </authorList>
    </citation>
    <scope>NUCLEOTIDE SEQUENCE</scope>
    <source>
        <strain evidence="4">NBRC 108216</strain>
    </source>
</reference>
<name>A0ABQ5UYE5_9PROT</name>
<feature type="domain" description="HTH LytTR-type" evidence="3">
    <location>
        <begin position="179"/>
        <end position="282"/>
    </location>
</feature>
<dbReference type="SMART" id="SM00850">
    <property type="entry name" value="LytTR"/>
    <property type="match status" value="1"/>
</dbReference>
<protein>
    <submittedName>
        <fullName evidence="4">LytTR family transcriptional regulator</fullName>
    </submittedName>
</protein>
<keyword evidence="1" id="KW-0175">Coiled coil</keyword>
<evidence type="ECO:0000256" key="2">
    <source>
        <dbReference type="SAM" id="Phobius"/>
    </source>
</evidence>
<dbReference type="Gene3D" id="2.40.50.1020">
    <property type="entry name" value="LytTr DNA-binding domain"/>
    <property type="match status" value="1"/>
</dbReference>
<dbReference type="Proteomes" id="UP001161390">
    <property type="component" value="Unassembled WGS sequence"/>
</dbReference>
<proteinExistence type="predicted"/>
<feature type="coiled-coil region" evidence="1">
    <location>
        <begin position="144"/>
        <end position="171"/>
    </location>
</feature>
<dbReference type="PANTHER" id="PTHR37299">
    <property type="entry name" value="TRANSCRIPTIONAL REGULATOR-RELATED"/>
    <property type="match status" value="1"/>
</dbReference>
<dbReference type="Pfam" id="PF04397">
    <property type="entry name" value="LytTR"/>
    <property type="match status" value="1"/>
</dbReference>
<organism evidence="4 5">
    <name type="scientific">Algimonas porphyrae</name>
    <dbReference type="NCBI Taxonomy" id="1128113"/>
    <lineage>
        <taxon>Bacteria</taxon>
        <taxon>Pseudomonadati</taxon>
        <taxon>Pseudomonadota</taxon>
        <taxon>Alphaproteobacteria</taxon>
        <taxon>Maricaulales</taxon>
        <taxon>Robiginitomaculaceae</taxon>
        <taxon>Algimonas</taxon>
    </lineage>
</organism>
<keyword evidence="5" id="KW-1185">Reference proteome</keyword>
<comment type="caution">
    <text evidence="4">The sequence shown here is derived from an EMBL/GenBank/DDBJ whole genome shotgun (WGS) entry which is preliminary data.</text>
</comment>
<dbReference type="RefSeq" id="WP_284369695.1">
    <property type="nucleotide sequence ID" value="NZ_BSNJ01000001.1"/>
</dbReference>
<evidence type="ECO:0000313" key="4">
    <source>
        <dbReference type="EMBL" id="GLQ19765.1"/>
    </source>
</evidence>
<evidence type="ECO:0000259" key="3">
    <source>
        <dbReference type="PROSITE" id="PS50930"/>
    </source>
</evidence>
<keyword evidence="2" id="KW-1133">Transmembrane helix</keyword>